<dbReference type="EMBL" id="JBJJXI010000139">
    <property type="protein sequence ID" value="KAL3387217.1"/>
    <property type="molecule type" value="Genomic_DNA"/>
</dbReference>
<sequence length="215" mass="23785">MAHRRLLQLVVSAPLLLLCGGKAITSDLNRNNFSNAVICCAVCDESGANCSITTSNQIYNEQNFKKSCRVRFHANGTYESSPVYVEEEPPPPPPSRSSRLQERDAGATSTAAAAAAASNQPLYLSWLDLHRGGPNDEGNKTIDFARCLVDTHRPGKFDRAELPAIRAYGLSGAEAEQYELVPREQEMCEETCQMMILKRVPSLDDYMEKKKITDE</sequence>
<reference evidence="3 4" key="1">
    <citation type="journal article" date="2024" name="bioRxiv">
        <title>A reference genome for Trichogramma kaykai: A tiny desert-dwelling parasitoid wasp with competing sex-ratio distorters.</title>
        <authorList>
            <person name="Culotta J."/>
            <person name="Lindsey A.R."/>
        </authorList>
    </citation>
    <scope>NUCLEOTIDE SEQUENCE [LARGE SCALE GENOMIC DNA]</scope>
    <source>
        <strain evidence="3 4">KSX58</strain>
    </source>
</reference>
<keyword evidence="2" id="KW-0732">Signal</keyword>
<dbReference type="Proteomes" id="UP001627154">
    <property type="component" value="Unassembled WGS sequence"/>
</dbReference>
<proteinExistence type="predicted"/>
<gene>
    <name evidence="3" type="ORF">TKK_017526</name>
</gene>
<evidence type="ECO:0008006" key="5">
    <source>
        <dbReference type="Google" id="ProtNLM"/>
    </source>
</evidence>
<evidence type="ECO:0000256" key="1">
    <source>
        <dbReference type="SAM" id="MobiDB-lite"/>
    </source>
</evidence>
<evidence type="ECO:0000313" key="4">
    <source>
        <dbReference type="Proteomes" id="UP001627154"/>
    </source>
</evidence>
<name>A0ABD2W259_9HYME</name>
<protein>
    <recommendedName>
        <fullName evidence="5">Apple domain-containing protein</fullName>
    </recommendedName>
</protein>
<dbReference type="AlphaFoldDB" id="A0ABD2W259"/>
<accession>A0ABD2W259</accession>
<feature type="chain" id="PRO_5044883242" description="Apple domain-containing protein" evidence="2">
    <location>
        <begin position="24"/>
        <end position="215"/>
    </location>
</feature>
<evidence type="ECO:0000256" key="2">
    <source>
        <dbReference type="SAM" id="SignalP"/>
    </source>
</evidence>
<comment type="caution">
    <text evidence="3">The sequence shown here is derived from an EMBL/GenBank/DDBJ whole genome shotgun (WGS) entry which is preliminary data.</text>
</comment>
<feature type="signal peptide" evidence="2">
    <location>
        <begin position="1"/>
        <end position="23"/>
    </location>
</feature>
<organism evidence="3 4">
    <name type="scientific">Trichogramma kaykai</name>
    <dbReference type="NCBI Taxonomy" id="54128"/>
    <lineage>
        <taxon>Eukaryota</taxon>
        <taxon>Metazoa</taxon>
        <taxon>Ecdysozoa</taxon>
        <taxon>Arthropoda</taxon>
        <taxon>Hexapoda</taxon>
        <taxon>Insecta</taxon>
        <taxon>Pterygota</taxon>
        <taxon>Neoptera</taxon>
        <taxon>Endopterygota</taxon>
        <taxon>Hymenoptera</taxon>
        <taxon>Apocrita</taxon>
        <taxon>Proctotrupomorpha</taxon>
        <taxon>Chalcidoidea</taxon>
        <taxon>Trichogrammatidae</taxon>
        <taxon>Trichogramma</taxon>
    </lineage>
</organism>
<evidence type="ECO:0000313" key="3">
    <source>
        <dbReference type="EMBL" id="KAL3387217.1"/>
    </source>
</evidence>
<feature type="region of interest" description="Disordered" evidence="1">
    <location>
        <begin position="81"/>
        <end position="108"/>
    </location>
</feature>
<keyword evidence="4" id="KW-1185">Reference proteome</keyword>